<keyword evidence="3" id="KW-1185">Reference proteome</keyword>
<protein>
    <submittedName>
        <fullName evidence="2">Uncharacterized protein</fullName>
    </submittedName>
</protein>
<comment type="caution">
    <text evidence="2">The sequence shown here is derived from an EMBL/GenBank/DDBJ whole genome shotgun (WGS) entry which is preliminary data.</text>
</comment>
<accession>A0ABQ9GU27</accession>
<feature type="region of interest" description="Disordered" evidence="1">
    <location>
        <begin position="26"/>
        <end position="55"/>
    </location>
</feature>
<evidence type="ECO:0000313" key="2">
    <source>
        <dbReference type="EMBL" id="KAJ8875545.1"/>
    </source>
</evidence>
<feature type="compositionally biased region" description="Basic and acidic residues" evidence="1">
    <location>
        <begin position="91"/>
        <end position="106"/>
    </location>
</feature>
<name>A0ABQ9GU27_9NEOP</name>
<evidence type="ECO:0000313" key="3">
    <source>
        <dbReference type="Proteomes" id="UP001159363"/>
    </source>
</evidence>
<organism evidence="2 3">
    <name type="scientific">Dryococelus australis</name>
    <dbReference type="NCBI Taxonomy" id="614101"/>
    <lineage>
        <taxon>Eukaryota</taxon>
        <taxon>Metazoa</taxon>
        <taxon>Ecdysozoa</taxon>
        <taxon>Arthropoda</taxon>
        <taxon>Hexapoda</taxon>
        <taxon>Insecta</taxon>
        <taxon>Pterygota</taxon>
        <taxon>Neoptera</taxon>
        <taxon>Polyneoptera</taxon>
        <taxon>Phasmatodea</taxon>
        <taxon>Verophasmatodea</taxon>
        <taxon>Anareolatae</taxon>
        <taxon>Phasmatidae</taxon>
        <taxon>Eurycanthinae</taxon>
        <taxon>Dryococelus</taxon>
    </lineage>
</organism>
<feature type="region of interest" description="Disordered" evidence="1">
    <location>
        <begin position="85"/>
        <end position="106"/>
    </location>
</feature>
<evidence type="ECO:0000256" key="1">
    <source>
        <dbReference type="SAM" id="MobiDB-lite"/>
    </source>
</evidence>
<dbReference type="Proteomes" id="UP001159363">
    <property type="component" value="Chromosome 8"/>
</dbReference>
<gene>
    <name evidence="2" type="ORF">PR048_023440</name>
</gene>
<dbReference type="EMBL" id="JARBHB010000009">
    <property type="protein sequence ID" value="KAJ8875545.1"/>
    <property type="molecule type" value="Genomic_DNA"/>
</dbReference>
<proteinExistence type="predicted"/>
<reference evidence="2 3" key="1">
    <citation type="submission" date="2023-02" db="EMBL/GenBank/DDBJ databases">
        <title>LHISI_Scaffold_Assembly.</title>
        <authorList>
            <person name="Stuart O.P."/>
            <person name="Cleave R."/>
            <person name="Magrath M.J.L."/>
            <person name="Mikheyev A.S."/>
        </authorList>
    </citation>
    <scope>NUCLEOTIDE SEQUENCE [LARGE SCALE GENOMIC DNA]</scope>
    <source>
        <strain evidence="2">Daus_M_001</strain>
        <tissue evidence="2">Leg muscle</tissue>
    </source>
</reference>
<sequence length="106" mass="12007">MLLQDQTANIPGPSTTVVAMPEKHAESRTMSQNYVVSPEHAPETSGLTADIPGPSTTVKAMPEKHIDERTMSKNYVVCREQIVHCRKQSRRRQEEPMDEREGNQEF</sequence>